<dbReference type="GO" id="GO:0051213">
    <property type="term" value="F:dioxygenase activity"/>
    <property type="evidence" value="ECO:0007669"/>
    <property type="project" value="UniProtKB-KW"/>
</dbReference>
<dbReference type="PANTHER" id="PTHR41534">
    <property type="entry name" value="BLR3401 PROTEIN"/>
    <property type="match status" value="1"/>
</dbReference>
<dbReference type="PANTHER" id="PTHR41534:SF2">
    <property type="entry name" value="3-PHENYLPROPIONATE_CINNAMIC ACID DIOXYGENASE SUBUNIT BETA"/>
    <property type="match status" value="1"/>
</dbReference>
<evidence type="ECO:0000313" key="3">
    <source>
        <dbReference type="EMBL" id="OXI33675.1"/>
    </source>
</evidence>
<dbReference type="AlphaFoldDB" id="A0A228HUU6"/>
<dbReference type="SUPFAM" id="SSF54427">
    <property type="entry name" value="NTF2-like"/>
    <property type="match status" value="1"/>
</dbReference>
<name>A0A228HUU6_9BURK</name>
<accession>A0A228HUU6</accession>
<dbReference type="GO" id="GO:0019380">
    <property type="term" value="P:3-phenylpropionate catabolic process"/>
    <property type="evidence" value="ECO:0007669"/>
    <property type="project" value="TreeGrafter"/>
</dbReference>
<dbReference type="Gene3D" id="3.10.450.50">
    <property type="match status" value="1"/>
</dbReference>
<evidence type="ECO:0000313" key="4">
    <source>
        <dbReference type="Proteomes" id="UP000214600"/>
    </source>
</evidence>
<dbReference type="Proteomes" id="UP000214600">
    <property type="component" value="Unassembled WGS sequence"/>
</dbReference>
<reference evidence="4" key="1">
    <citation type="submission" date="2017-06" db="EMBL/GenBank/DDBJ databases">
        <authorList>
            <person name="LiPuma J."/>
            <person name="Spilker T."/>
        </authorList>
    </citation>
    <scope>NUCLEOTIDE SEQUENCE [LARGE SCALE GENOMIC DNA]</scope>
    <source>
        <strain evidence="4">AU17325</strain>
    </source>
</reference>
<dbReference type="EMBL" id="NKFA01000032">
    <property type="protein sequence ID" value="OXI33675.1"/>
    <property type="molecule type" value="Genomic_DNA"/>
</dbReference>
<comment type="similarity">
    <text evidence="1">Belongs to the bacterial ring-hydroxylating dioxygenase beta subunit family.</text>
</comment>
<protein>
    <submittedName>
        <fullName evidence="3">Aromatic-ring-hydroxylating dioxygenase subunit beta</fullName>
    </submittedName>
</protein>
<dbReference type="RefSeq" id="WP_089454264.1">
    <property type="nucleotide sequence ID" value="NZ_CP184470.1"/>
</dbReference>
<evidence type="ECO:0000256" key="1">
    <source>
        <dbReference type="ARBA" id="ARBA00009570"/>
    </source>
</evidence>
<dbReference type="Pfam" id="PF00866">
    <property type="entry name" value="Ring_hydroxyl_B"/>
    <property type="match status" value="1"/>
</dbReference>
<reference evidence="3 4" key="2">
    <citation type="submission" date="2017-08" db="EMBL/GenBank/DDBJ databases">
        <title>WGS of novel Burkholderia cepaca complex species.</title>
        <authorList>
            <person name="Lipuma J."/>
            <person name="Spilker T."/>
        </authorList>
    </citation>
    <scope>NUCLEOTIDE SEQUENCE [LARGE SCALE GENOMIC DNA]</scope>
    <source>
        <strain evidence="3 4">AU17325</strain>
    </source>
</reference>
<gene>
    <name evidence="3" type="ORF">CFB84_38275</name>
</gene>
<keyword evidence="2" id="KW-0560">Oxidoreductase</keyword>
<organism evidence="3 4">
    <name type="scientific">Burkholderia aenigmatica</name>
    <dbReference type="NCBI Taxonomy" id="2015348"/>
    <lineage>
        <taxon>Bacteria</taxon>
        <taxon>Pseudomonadati</taxon>
        <taxon>Pseudomonadota</taxon>
        <taxon>Betaproteobacteria</taxon>
        <taxon>Burkholderiales</taxon>
        <taxon>Burkholderiaceae</taxon>
        <taxon>Burkholderia</taxon>
        <taxon>Burkholderia cepacia complex</taxon>
    </lineage>
</organism>
<comment type="caution">
    <text evidence="3">The sequence shown here is derived from an EMBL/GenBank/DDBJ whole genome shotgun (WGS) entry which is preliminary data.</text>
</comment>
<dbReference type="InterPro" id="IPR000391">
    <property type="entry name" value="Rng_hydr_dOase-bsu"/>
</dbReference>
<proteinExistence type="inferred from homology"/>
<dbReference type="GeneID" id="99664503"/>
<keyword evidence="3" id="KW-0223">Dioxygenase</keyword>
<dbReference type="InterPro" id="IPR032710">
    <property type="entry name" value="NTF2-like_dom_sf"/>
</dbReference>
<sequence>MNAITIEKEPVRIPSSRDFAEYVTRVEVEDLLFHEAELLDTWQLHDWLSLFTDDGTYYVPSTDLPRTASADDSLFYIADDPVRLRERVIRLMKKTAHSEYPRSRTRHLVGNVRILDAGPDEIKVAAAFVTYRIKFGSNDAYVGSTHYRLRRVDGQLRIVEKRCFLDLEALRPHGRVSIIL</sequence>
<dbReference type="CDD" id="cd00667">
    <property type="entry name" value="ring_hydroxylating_dioxygenases_beta"/>
    <property type="match status" value="1"/>
</dbReference>
<evidence type="ECO:0000256" key="2">
    <source>
        <dbReference type="ARBA" id="ARBA00023002"/>
    </source>
</evidence>
<dbReference type="OrthoDB" id="7062869at2"/>